<feature type="coiled-coil region" evidence="1">
    <location>
        <begin position="35"/>
        <end position="62"/>
    </location>
</feature>
<keyword evidence="2" id="KW-1133">Transmembrane helix</keyword>
<comment type="caution">
    <text evidence="4">The sequence shown here is derived from an EMBL/GenBank/DDBJ whole genome shotgun (WGS) entry which is preliminary data.</text>
</comment>
<protein>
    <submittedName>
        <fullName evidence="4">SVM family protein</fullName>
    </submittedName>
</protein>
<reference evidence="4 5" key="1">
    <citation type="journal article" date="2023" name="Plant">
        <title>Draft Genome Sequence Resource of CBPPT1, a 'Candidatus Phytoplasma trifolii'-Related Strain Associated with Potato Purple Top Disease in the Columbia Basin, U.S.A.</title>
        <authorList>
            <person name="Wei W."/>
            <person name="Shao J."/>
            <person name="Bottner-Parker K.D."/>
            <person name="Zhao Y."/>
        </authorList>
    </citation>
    <scope>NUCLEOTIDE SEQUENCE [LARGE SCALE GENOMIC DNA]</scope>
    <source>
        <strain evidence="4 5">CBPPT1</strain>
    </source>
</reference>
<feature type="domain" description="Sequence-variable mosaic (SVM) signal sequence" evidence="3">
    <location>
        <begin position="1"/>
        <end position="30"/>
    </location>
</feature>
<dbReference type="EMBL" id="JANHJP010000015">
    <property type="protein sequence ID" value="MDC9032270.1"/>
    <property type="molecule type" value="Genomic_DNA"/>
</dbReference>
<evidence type="ECO:0000256" key="1">
    <source>
        <dbReference type="SAM" id="Coils"/>
    </source>
</evidence>
<sequence>MFKLQNQFKIISIFLFILLGILFINNNKKLYAFPAIDLDARKIQLEEEINSLMTQLNHVFNNTNLEPQ</sequence>
<dbReference type="Pfam" id="PF12113">
    <property type="entry name" value="SVM_signal"/>
    <property type="match status" value="1"/>
</dbReference>
<proteinExistence type="predicted"/>
<feature type="transmembrane region" description="Helical" evidence="2">
    <location>
        <begin position="6"/>
        <end position="24"/>
    </location>
</feature>
<keyword evidence="1" id="KW-0175">Coiled coil</keyword>
<gene>
    <name evidence="4" type="ORF">M8044_000493</name>
</gene>
<dbReference type="InterPro" id="IPR021970">
    <property type="entry name" value="SVM_signal"/>
</dbReference>
<evidence type="ECO:0000259" key="3">
    <source>
        <dbReference type="Pfam" id="PF12113"/>
    </source>
</evidence>
<keyword evidence="5" id="KW-1185">Reference proteome</keyword>
<accession>A0ABT5L9K3</accession>
<evidence type="ECO:0000313" key="5">
    <source>
        <dbReference type="Proteomes" id="UP001221763"/>
    </source>
</evidence>
<evidence type="ECO:0000256" key="2">
    <source>
        <dbReference type="SAM" id="Phobius"/>
    </source>
</evidence>
<keyword evidence="2" id="KW-0812">Transmembrane</keyword>
<keyword evidence="2" id="KW-0472">Membrane</keyword>
<dbReference type="Proteomes" id="UP001221763">
    <property type="component" value="Unassembled WGS sequence"/>
</dbReference>
<name>A0ABT5L9K3_9MOLU</name>
<organism evidence="4 5">
    <name type="scientific">Columbia Basin potato purple top phytoplasma</name>
    <dbReference type="NCBI Taxonomy" id="307134"/>
    <lineage>
        <taxon>Bacteria</taxon>
        <taxon>Bacillati</taxon>
        <taxon>Mycoplasmatota</taxon>
        <taxon>Mollicutes</taxon>
        <taxon>Acholeplasmatales</taxon>
        <taxon>Acholeplasmataceae</taxon>
        <taxon>Candidatus Phytoplasma</taxon>
        <taxon>16SrVI (Clover proliferation group)</taxon>
    </lineage>
</organism>
<evidence type="ECO:0000313" key="4">
    <source>
        <dbReference type="EMBL" id="MDC9032270.1"/>
    </source>
</evidence>
<dbReference type="RefSeq" id="WP_273585443.1">
    <property type="nucleotide sequence ID" value="NZ_JANHJP010000015.1"/>
</dbReference>